<organism evidence="2 3">
    <name type="scientific">Rhizocola hellebori</name>
    <dbReference type="NCBI Taxonomy" id="1392758"/>
    <lineage>
        <taxon>Bacteria</taxon>
        <taxon>Bacillati</taxon>
        <taxon>Actinomycetota</taxon>
        <taxon>Actinomycetes</taxon>
        <taxon>Micromonosporales</taxon>
        <taxon>Micromonosporaceae</taxon>
        <taxon>Rhizocola</taxon>
    </lineage>
</organism>
<feature type="transmembrane region" description="Helical" evidence="1">
    <location>
        <begin position="81"/>
        <end position="102"/>
    </location>
</feature>
<evidence type="ECO:0000313" key="2">
    <source>
        <dbReference type="EMBL" id="GIH05679.1"/>
    </source>
</evidence>
<sequence>MLGEPAQGSPHSHGLSFEQFLCLPCSGRDDDELDPRAKCIRFGGQVPPEGGDGTCLVRRADRSVVRVVGCRRPVAGDTWPWGFLTPYAAVAVVVVIGCHGVLTALQRMIIVVAVVRRGVAASVSLPALLRSWSVAG</sequence>
<protein>
    <submittedName>
        <fullName evidence="2">Uncharacterized protein</fullName>
    </submittedName>
</protein>
<gene>
    <name evidence="2" type="ORF">Rhe02_37460</name>
</gene>
<dbReference type="EMBL" id="BONY01000021">
    <property type="protein sequence ID" value="GIH05679.1"/>
    <property type="molecule type" value="Genomic_DNA"/>
</dbReference>
<evidence type="ECO:0000313" key="3">
    <source>
        <dbReference type="Proteomes" id="UP000612899"/>
    </source>
</evidence>
<accession>A0A8J3VFU2</accession>
<dbReference type="AlphaFoldDB" id="A0A8J3VFU2"/>
<keyword evidence="1" id="KW-0472">Membrane</keyword>
<keyword evidence="1" id="KW-1133">Transmembrane helix</keyword>
<evidence type="ECO:0000256" key="1">
    <source>
        <dbReference type="SAM" id="Phobius"/>
    </source>
</evidence>
<name>A0A8J3VFU2_9ACTN</name>
<reference evidence="2" key="1">
    <citation type="submission" date="2021-01" db="EMBL/GenBank/DDBJ databases">
        <title>Whole genome shotgun sequence of Rhizocola hellebori NBRC 109834.</title>
        <authorList>
            <person name="Komaki H."/>
            <person name="Tamura T."/>
        </authorList>
    </citation>
    <scope>NUCLEOTIDE SEQUENCE</scope>
    <source>
        <strain evidence="2">NBRC 109834</strain>
    </source>
</reference>
<keyword evidence="1" id="KW-0812">Transmembrane</keyword>
<comment type="caution">
    <text evidence="2">The sequence shown here is derived from an EMBL/GenBank/DDBJ whole genome shotgun (WGS) entry which is preliminary data.</text>
</comment>
<dbReference type="Proteomes" id="UP000612899">
    <property type="component" value="Unassembled WGS sequence"/>
</dbReference>
<keyword evidence="3" id="KW-1185">Reference proteome</keyword>
<proteinExistence type="predicted"/>